<dbReference type="Proteomes" id="UP001239215">
    <property type="component" value="Unassembled WGS sequence"/>
</dbReference>
<protein>
    <submittedName>
        <fullName evidence="1">Uncharacterized protein</fullName>
    </submittedName>
</protein>
<comment type="caution">
    <text evidence="1">The sequence shown here is derived from an EMBL/GenBank/DDBJ whole genome shotgun (WGS) entry which is preliminary data.</text>
</comment>
<dbReference type="AlphaFoldDB" id="A0AAJ1X3C2"/>
<name>A0AAJ1X3C2_9ACTN</name>
<evidence type="ECO:0000313" key="1">
    <source>
        <dbReference type="EMBL" id="MDQ1106219.1"/>
    </source>
</evidence>
<reference evidence="1" key="1">
    <citation type="submission" date="2023-07" db="EMBL/GenBank/DDBJ databases">
        <title>Functional and genomic diversity of the sorghum phyllosphere microbiome.</title>
        <authorList>
            <person name="Shade A."/>
        </authorList>
    </citation>
    <scope>NUCLEOTIDE SEQUENCE</scope>
    <source>
        <strain evidence="1">SORGH_AS_1067</strain>
    </source>
</reference>
<gene>
    <name evidence="1" type="ORF">QE405_003503</name>
</gene>
<organism evidence="1 2">
    <name type="scientific">Nocardioides zeae</name>
    <dbReference type="NCBI Taxonomy" id="1457234"/>
    <lineage>
        <taxon>Bacteria</taxon>
        <taxon>Bacillati</taxon>
        <taxon>Actinomycetota</taxon>
        <taxon>Actinomycetes</taxon>
        <taxon>Propionibacteriales</taxon>
        <taxon>Nocardioidaceae</taxon>
        <taxon>Nocardioides</taxon>
    </lineage>
</organism>
<dbReference type="EMBL" id="JAUTAN010000001">
    <property type="protein sequence ID" value="MDQ1106219.1"/>
    <property type="molecule type" value="Genomic_DNA"/>
</dbReference>
<accession>A0AAJ1X3C2</accession>
<sequence length="34" mass="3379">MSGVRGLAGATVSPGQLTQLAPAIAAELGQRIED</sequence>
<evidence type="ECO:0000313" key="2">
    <source>
        <dbReference type="Proteomes" id="UP001239215"/>
    </source>
</evidence>
<proteinExistence type="predicted"/>